<dbReference type="Proteomes" id="UP000001702">
    <property type="component" value="Chromosome"/>
</dbReference>
<sequence>MKIREETLMRAGFTSRELGRIKNISQRSGDTLDKAISDLARRFIIAAVAVTFFLMVFFVLLVFGSPQSAIPGAIGLACGAAVAAFSQPPVITYKAWRFRRAQRG</sequence>
<feature type="transmembrane region" description="Helical" evidence="1">
    <location>
        <begin position="69"/>
        <end position="93"/>
    </location>
</feature>
<accession>D4GIV7</accession>
<keyword evidence="3" id="KW-1185">Reference proteome</keyword>
<dbReference type="eggNOG" id="ENOG5033IIU">
    <property type="taxonomic scope" value="Bacteria"/>
</dbReference>
<keyword evidence="1" id="KW-0472">Membrane</keyword>
<dbReference type="AlphaFoldDB" id="D4GIV7"/>
<organism evidence="2 3">
    <name type="scientific">Pantoea ananatis (strain LMG 20103)</name>
    <dbReference type="NCBI Taxonomy" id="706191"/>
    <lineage>
        <taxon>Bacteria</taxon>
        <taxon>Pseudomonadati</taxon>
        <taxon>Pseudomonadota</taxon>
        <taxon>Gammaproteobacteria</taxon>
        <taxon>Enterobacterales</taxon>
        <taxon>Erwiniaceae</taxon>
        <taxon>Pantoea</taxon>
    </lineage>
</organism>
<keyword evidence="1" id="KW-1133">Transmembrane helix</keyword>
<evidence type="ECO:0000313" key="2">
    <source>
        <dbReference type="EMBL" id="ADD75702.1"/>
    </source>
</evidence>
<proteinExistence type="predicted"/>
<name>D4GIV7_PANAM</name>
<dbReference type="KEGG" id="pam:PANA_0535"/>
<reference evidence="2 3" key="1">
    <citation type="journal article" date="2010" name="J. Bacteriol.">
        <title>Genome sequence of Pantoea ananatis LMG20103, the causative agent of Eucalyptus blight and dieback.</title>
        <authorList>
            <person name="De Maayer P."/>
            <person name="Chan W.Y."/>
            <person name="Venter S.N."/>
            <person name="Toth I.K."/>
            <person name="Birch P.R."/>
            <person name="Joubert F."/>
            <person name="Coutinho T.A."/>
        </authorList>
    </citation>
    <scope>NUCLEOTIDE SEQUENCE [LARGE SCALE GENOMIC DNA]</scope>
    <source>
        <strain evidence="2 3">LMG 20103</strain>
    </source>
</reference>
<dbReference type="EMBL" id="CP001875">
    <property type="protein sequence ID" value="ADD75702.1"/>
    <property type="molecule type" value="Genomic_DNA"/>
</dbReference>
<evidence type="ECO:0000256" key="1">
    <source>
        <dbReference type="SAM" id="Phobius"/>
    </source>
</evidence>
<dbReference type="HOGENOM" id="CLU_158506_1_0_6"/>
<feature type="transmembrane region" description="Helical" evidence="1">
    <location>
        <begin position="43"/>
        <end position="63"/>
    </location>
</feature>
<gene>
    <name evidence="2" type="ordered locus">PANA_0535</name>
</gene>
<evidence type="ECO:0000313" key="3">
    <source>
        <dbReference type="Proteomes" id="UP000001702"/>
    </source>
</evidence>
<dbReference type="RefSeq" id="WP_013024430.1">
    <property type="nucleotide sequence ID" value="NC_013956.2"/>
</dbReference>
<keyword evidence="1" id="KW-0812">Transmembrane</keyword>
<protein>
    <submittedName>
        <fullName evidence="2">Uncharacterized protein</fullName>
    </submittedName>
</protein>